<dbReference type="RefSeq" id="XP_045279419.1">
    <property type="nucleotide sequence ID" value="XM_045425518.1"/>
</dbReference>
<sequence length="119" mass="13676">MPGQVKPYHPPPPPTLHPSPPRRGFPTYWHYWPAISKRTTNIRSTFPRVHYLHLARPPLPGKRTITLTYHQPGLYRFYHHFPFHLLPSAFPNASTTTANIELKRPSHNTTSSACSVDMS</sequence>
<proteinExistence type="predicted"/>
<dbReference type="GeneID" id="69031161"/>
<organism evidence="2 3">
    <name type="scientific">Ajellomyces dermatitidis (strain ER-3 / ATCC MYA-2586)</name>
    <name type="common">Blastomyces dermatitidis</name>
    <dbReference type="NCBI Taxonomy" id="559297"/>
    <lineage>
        <taxon>Eukaryota</taxon>
        <taxon>Fungi</taxon>
        <taxon>Dikarya</taxon>
        <taxon>Ascomycota</taxon>
        <taxon>Pezizomycotina</taxon>
        <taxon>Eurotiomycetes</taxon>
        <taxon>Eurotiomycetidae</taxon>
        <taxon>Onygenales</taxon>
        <taxon>Ajellomycetaceae</taxon>
        <taxon>Blastomyces</taxon>
    </lineage>
</organism>
<keyword evidence="3" id="KW-1185">Reference proteome</keyword>
<evidence type="ECO:0000256" key="1">
    <source>
        <dbReference type="SAM" id="MobiDB-lite"/>
    </source>
</evidence>
<dbReference type="EMBL" id="EQ999973">
    <property type="protein sequence ID" value="OAS99691.1"/>
    <property type="molecule type" value="Genomic_DNA"/>
</dbReference>
<feature type="compositionally biased region" description="Pro residues" evidence="1">
    <location>
        <begin position="8"/>
        <end position="21"/>
    </location>
</feature>
<feature type="region of interest" description="Disordered" evidence="1">
    <location>
        <begin position="1"/>
        <end position="21"/>
    </location>
</feature>
<name>A0ABX2VR28_AJEDR</name>
<gene>
    <name evidence="2" type="ORF">BDCG_16269</name>
</gene>
<reference evidence="3" key="1">
    <citation type="journal article" date="2015" name="PLoS Genet.">
        <title>The dynamic genome and transcriptome of the human fungal pathogen Blastomyces and close relative Emmonsia.</title>
        <authorList>
            <person name="Munoz J.F."/>
            <person name="Gauthier G.M."/>
            <person name="Desjardins C.A."/>
            <person name="Gallo J.E."/>
            <person name="Holder J."/>
            <person name="Sullivan T.D."/>
            <person name="Marty A.J."/>
            <person name="Carmen J.C."/>
            <person name="Chen Z."/>
            <person name="Ding L."/>
            <person name="Gujja S."/>
            <person name="Magrini V."/>
            <person name="Misas E."/>
            <person name="Mitreva M."/>
            <person name="Priest M."/>
            <person name="Saif S."/>
            <person name="Whiston E.A."/>
            <person name="Young S."/>
            <person name="Zeng Q."/>
            <person name="Goldman W.E."/>
            <person name="Mardis E.R."/>
            <person name="Taylor J.W."/>
            <person name="McEwen J.G."/>
            <person name="Clay O.K."/>
            <person name="Klein B.S."/>
            <person name="Cuomo C.A."/>
        </authorList>
    </citation>
    <scope>NUCLEOTIDE SEQUENCE [LARGE SCALE GENOMIC DNA]</scope>
    <source>
        <strain evidence="3">ER-3 / ATCC MYA-2586</strain>
    </source>
</reference>
<accession>A0ABX2VR28</accession>
<evidence type="ECO:0000313" key="3">
    <source>
        <dbReference type="Proteomes" id="UP000002039"/>
    </source>
</evidence>
<protein>
    <submittedName>
        <fullName evidence="2">Uncharacterized protein</fullName>
    </submittedName>
</protein>
<evidence type="ECO:0000313" key="2">
    <source>
        <dbReference type="EMBL" id="OAS99691.1"/>
    </source>
</evidence>
<dbReference type="Proteomes" id="UP000002039">
    <property type="component" value="Unassembled WGS sequence"/>
</dbReference>